<comment type="caution">
    <text evidence="1">The sequence shown here is derived from an EMBL/GenBank/DDBJ whole genome shotgun (WGS) entry which is preliminary data.</text>
</comment>
<accession>A0ACA9S8L8</accession>
<reference evidence="1" key="1">
    <citation type="submission" date="2021-06" db="EMBL/GenBank/DDBJ databases">
        <authorList>
            <person name="Kallberg Y."/>
            <person name="Tangrot J."/>
            <person name="Rosling A."/>
        </authorList>
    </citation>
    <scope>NUCLEOTIDE SEQUENCE</scope>
    <source>
        <strain evidence="1">MA461A</strain>
    </source>
</reference>
<evidence type="ECO:0000313" key="1">
    <source>
        <dbReference type="EMBL" id="CAG8831763.1"/>
    </source>
</evidence>
<gene>
    <name evidence="1" type="ORF">RPERSI_LOCUS28253</name>
</gene>
<evidence type="ECO:0000313" key="2">
    <source>
        <dbReference type="Proteomes" id="UP000789920"/>
    </source>
</evidence>
<dbReference type="Proteomes" id="UP000789920">
    <property type="component" value="Unassembled WGS sequence"/>
</dbReference>
<feature type="non-terminal residue" evidence="1">
    <location>
        <position position="1"/>
    </location>
</feature>
<keyword evidence="2" id="KW-1185">Reference proteome</keyword>
<sequence>ILYENTVSFLRICAVIGSNISKTIPMVTTLPLGEYALITRTQSGQNVDFDFDLYEEND</sequence>
<name>A0ACA9S8L8_9GLOM</name>
<dbReference type="EMBL" id="CAJVQC010102169">
    <property type="protein sequence ID" value="CAG8831763.1"/>
    <property type="molecule type" value="Genomic_DNA"/>
</dbReference>
<organism evidence="1 2">
    <name type="scientific">Racocetra persica</name>
    <dbReference type="NCBI Taxonomy" id="160502"/>
    <lineage>
        <taxon>Eukaryota</taxon>
        <taxon>Fungi</taxon>
        <taxon>Fungi incertae sedis</taxon>
        <taxon>Mucoromycota</taxon>
        <taxon>Glomeromycotina</taxon>
        <taxon>Glomeromycetes</taxon>
        <taxon>Diversisporales</taxon>
        <taxon>Gigasporaceae</taxon>
        <taxon>Racocetra</taxon>
    </lineage>
</organism>
<proteinExistence type="predicted"/>
<protein>
    <submittedName>
        <fullName evidence="1">12079_t:CDS:1</fullName>
    </submittedName>
</protein>